<dbReference type="EMBL" id="VSRR010003960">
    <property type="protein sequence ID" value="MPC38042.1"/>
    <property type="molecule type" value="Genomic_DNA"/>
</dbReference>
<evidence type="ECO:0000313" key="1">
    <source>
        <dbReference type="EMBL" id="MPC38042.1"/>
    </source>
</evidence>
<name>A0A5B7EUU0_PORTR</name>
<proteinExistence type="predicted"/>
<dbReference type="OrthoDB" id="282973at2759"/>
<comment type="caution">
    <text evidence="1">The sequence shown here is derived from an EMBL/GenBank/DDBJ whole genome shotgun (WGS) entry which is preliminary data.</text>
</comment>
<reference evidence="1 2" key="1">
    <citation type="submission" date="2019-05" db="EMBL/GenBank/DDBJ databases">
        <title>Another draft genome of Portunus trituberculatus and its Hox gene families provides insights of decapod evolution.</title>
        <authorList>
            <person name="Jeong J.-H."/>
            <person name="Song I."/>
            <person name="Kim S."/>
            <person name="Choi T."/>
            <person name="Kim D."/>
            <person name="Ryu S."/>
            <person name="Kim W."/>
        </authorList>
    </citation>
    <scope>NUCLEOTIDE SEQUENCE [LARGE SCALE GENOMIC DNA]</scope>
    <source>
        <tissue evidence="1">Muscle</tissue>
    </source>
</reference>
<protein>
    <submittedName>
        <fullName evidence="1">Putative sphingomyelin phosphodiesterase asm-3</fullName>
    </submittedName>
</protein>
<evidence type="ECO:0000313" key="2">
    <source>
        <dbReference type="Proteomes" id="UP000324222"/>
    </source>
</evidence>
<sequence length="100" mass="11155">MQPEVLYVFSNTNYSHDTMCGWMFGLDCVHTELDSWTVEIPGGKPEPNHPEPVQPTPSVKKILHLSDLHVDLLYDEGSAAVCDHPYCCRNAFGAKGHNIT</sequence>
<dbReference type="AlphaFoldDB" id="A0A5B7EUU0"/>
<dbReference type="Proteomes" id="UP000324222">
    <property type="component" value="Unassembled WGS sequence"/>
</dbReference>
<organism evidence="1 2">
    <name type="scientific">Portunus trituberculatus</name>
    <name type="common">Swimming crab</name>
    <name type="synonym">Neptunus trituberculatus</name>
    <dbReference type="NCBI Taxonomy" id="210409"/>
    <lineage>
        <taxon>Eukaryota</taxon>
        <taxon>Metazoa</taxon>
        <taxon>Ecdysozoa</taxon>
        <taxon>Arthropoda</taxon>
        <taxon>Crustacea</taxon>
        <taxon>Multicrustacea</taxon>
        <taxon>Malacostraca</taxon>
        <taxon>Eumalacostraca</taxon>
        <taxon>Eucarida</taxon>
        <taxon>Decapoda</taxon>
        <taxon>Pleocyemata</taxon>
        <taxon>Brachyura</taxon>
        <taxon>Eubrachyura</taxon>
        <taxon>Portunoidea</taxon>
        <taxon>Portunidae</taxon>
        <taxon>Portuninae</taxon>
        <taxon>Portunus</taxon>
    </lineage>
</organism>
<accession>A0A5B7EUU0</accession>
<gene>
    <name evidence="1" type="primary">asm-3</name>
    <name evidence="1" type="ORF">E2C01_031543</name>
</gene>
<keyword evidence="2" id="KW-1185">Reference proteome</keyword>